<dbReference type="AlphaFoldDB" id="A0A3M7PR96"/>
<name>A0A3M7PR96_BRAPC</name>
<dbReference type="EMBL" id="REGN01009378">
    <property type="protein sequence ID" value="RNA01301.1"/>
    <property type="molecule type" value="Genomic_DNA"/>
</dbReference>
<comment type="caution">
    <text evidence="1">The sequence shown here is derived from an EMBL/GenBank/DDBJ whole genome shotgun (WGS) entry which is preliminary data.</text>
</comment>
<sequence>MTWTLINTLSDLKSSQANKWTIQEKLMVILKLKNIKTLKFAWIRGGTPVPSVNRFVEPVGFWNWFMEPVRIWNRFMESVCFLNRSYIKPKNSIHITGLINRFTNRTGSIIRFQIRTGSTNRFTNRTDIPFNRFRTGFIEPLSHP</sequence>
<dbReference type="Proteomes" id="UP000276133">
    <property type="component" value="Unassembled WGS sequence"/>
</dbReference>
<evidence type="ECO:0000313" key="1">
    <source>
        <dbReference type="EMBL" id="RNA01301.1"/>
    </source>
</evidence>
<proteinExistence type="predicted"/>
<gene>
    <name evidence="1" type="ORF">BpHYR1_039931</name>
</gene>
<evidence type="ECO:0000313" key="2">
    <source>
        <dbReference type="Proteomes" id="UP000276133"/>
    </source>
</evidence>
<reference evidence="1 2" key="1">
    <citation type="journal article" date="2018" name="Sci. Rep.">
        <title>Genomic signatures of local adaptation to the degree of environmental predictability in rotifers.</title>
        <authorList>
            <person name="Franch-Gras L."/>
            <person name="Hahn C."/>
            <person name="Garcia-Roger E.M."/>
            <person name="Carmona M.J."/>
            <person name="Serra M."/>
            <person name="Gomez A."/>
        </authorList>
    </citation>
    <scope>NUCLEOTIDE SEQUENCE [LARGE SCALE GENOMIC DNA]</scope>
    <source>
        <strain evidence="1">HYR1</strain>
    </source>
</reference>
<protein>
    <submittedName>
        <fullName evidence="1">Uncharacterized protein</fullName>
    </submittedName>
</protein>
<organism evidence="1 2">
    <name type="scientific">Brachionus plicatilis</name>
    <name type="common">Marine rotifer</name>
    <name type="synonym">Brachionus muelleri</name>
    <dbReference type="NCBI Taxonomy" id="10195"/>
    <lineage>
        <taxon>Eukaryota</taxon>
        <taxon>Metazoa</taxon>
        <taxon>Spiralia</taxon>
        <taxon>Gnathifera</taxon>
        <taxon>Rotifera</taxon>
        <taxon>Eurotatoria</taxon>
        <taxon>Monogononta</taxon>
        <taxon>Pseudotrocha</taxon>
        <taxon>Ploima</taxon>
        <taxon>Brachionidae</taxon>
        <taxon>Brachionus</taxon>
    </lineage>
</organism>
<accession>A0A3M7PR96</accession>
<keyword evidence="2" id="KW-1185">Reference proteome</keyword>